<dbReference type="Proteomes" id="UP001562159">
    <property type="component" value="Unassembled WGS sequence"/>
</dbReference>
<organism evidence="2 3">
    <name type="scientific">Rhodanobacter humi</name>
    <dbReference type="NCBI Taxonomy" id="1888173"/>
    <lineage>
        <taxon>Bacteria</taxon>
        <taxon>Pseudomonadati</taxon>
        <taxon>Pseudomonadota</taxon>
        <taxon>Gammaproteobacteria</taxon>
        <taxon>Lysobacterales</taxon>
        <taxon>Rhodanobacteraceae</taxon>
        <taxon>Rhodanobacter</taxon>
    </lineage>
</organism>
<feature type="transmembrane region" description="Helical" evidence="1">
    <location>
        <begin position="257"/>
        <end position="276"/>
    </location>
</feature>
<keyword evidence="3" id="KW-1185">Reference proteome</keyword>
<sequence>MKSLVSHEGLHCANCGTPLAGEYCHECGQSMHSVLKPMHHMAEETVETVLHIDSRILHTLPPLFLKPGFLTLEYFAGRRVRYIAPFRLMFVLCLLSFFVLHLATSEAISHSVEQRQQHVLLDRGTDFAQADSADEVRELLDQKVNALNAVQTIGSDVMATQATQAKLRLRAAASQRLVELHAPPLPASSATAPAIDRNAASTPMQPVHVAWLPDFANQRLNAVREHINDNWHAYRHGDPVSREAAKERMINGVFGKLPGAMLVLVPVFALLLKLFYVFKRRLYMEHVIVALHSQAFLFLWLLLCTLLAMFASWLEPHALWTTSPLNWLERLLVLWAPIYLLLMQKRIYRQGWPMTLLKYWCIGWCYFWLLGFVLLFAFVLGLAH</sequence>
<keyword evidence="1" id="KW-0812">Transmembrane</keyword>
<proteinExistence type="predicted"/>
<evidence type="ECO:0000313" key="2">
    <source>
        <dbReference type="EMBL" id="MEY2183013.1"/>
    </source>
</evidence>
<evidence type="ECO:0000256" key="1">
    <source>
        <dbReference type="SAM" id="Phobius"/>
    </source>
</evidence>
<dbReference type="InterPro" id="IPR022134">
    <property type="entry name" value="DUF3667"/>
</dbReference>
<name>A0ABV4ARI4_9GAMM</name>
<accession>A0ABV4ARI4</accession>
<feature type="transmembrane region" description="Helical" evidence="1">
    <location>
        <begin position="288"/>
        <end position="313"/>
    </location>
</feature>
<dbReference type="Pfam" id="PF12412">
    <property type="entry name" value="DUF3667"/>
    <property type="match status" value="1"/>
</dbReference>
<keyword evidence="1" id="KW-1133">Transmembrane helix</keyword>
<reference evidence="2 3" key="1">
    <citation type="submission" date="2024-07" db="EMBL/GenBank/DDBJ databases">
        <title>Molecular mechanisms and environmental adaptations of flagellar loss and biofilm growth of Rhodanobacter under environmental stress.</title>
        <authorList>
            <person name="Chen M."/>
        </authorList>
    </citation>
    <scope>NUCLEOTIDE SEQUENCE [LARGE SCALE GENOMIC DNA]</scope>
    <source>
        <strain evidence="2 3">RS22</strain>
    </source>
</reference>
<evidence type="ECO:0000313" key="3">
    <source>
        <dbReference type="Proteomes" id="UP001562159"/>
    </source>
</evidence>
<comment type="caution">
    <text evidence="2">The sequence shown here is derived from an EMBL/GenBank/DDBJ whole genome shotgun (WGS) entry which is preliminary data.</text>
</comment>
<protein>
    <submittedName>
        <fullName evidence="2">DUF3667 domain-containing protein</fullName>
    </submittedName>
</protein>
<feature type="transmembrane region" description="Helical" evidence="1">
    <location>
        <begin position="86"/>
        <end position="104"/>
    </location>
</feature>
<feature type="transmembrane region" description="Helical" evidence="1">
    <location>
        <begin position="363"/>
        <end position="383"/>
    </location>
</feature>
<keyword evidence="1" id="KW-0472">Membrane</keyword>
<feature type="transmembrane region" description="Helical" evidence="1">
    <location>
        <begin position="325"/>
        <end position="342"/>
    </location>
</feature>
<dbReference type="EMBL" id="JBGBPY010000001">
    <property type="protein sequence ID" value="MEY2183013.1"/>
    <property type="molecule type" value="Genomic_DNA"/>
</dbReference>
<gene>
    <name evidence="2" type="ORF">AB7878_11345</name>
</gene>